<feature type="transmembrane region" description="Helical" evidence="6">
    <location>
        <begin position="128"/>
        <end position="147"/>
    </location>
</feature>
<evidence type="ECO:0000256" key="1">
    <source>
        <dbReference type="ARBA" id="ARBA00004141"/>
    </source>
</evidence>
<dbReference type="PROSITE" id="PS50850">
    <property type="entry name" value="MFS"/>
    <property type="match status" value="1"/>
</dbReference>
<feature type="transmembrane region" description="Helical" evidence="6">
    <location>
        <begin position="63"/>
        <end position="91"/>
    </location>
</feature>
<keyword evidence="4 6" id="KW-1133">Transmembrane helix</keyword>
<evidence type="ECO:0000256" key="5">
    <source>
        <dbReference type="ARBA" id="ARBA00023136"/>
    </source>
</evidence>
<dbReference type="Pfam" id="PF07690">
    <property type="entry name" value="MFS_1"/>
    <property type="match status" value="1"/>
</dbReference>
<proteinExistence type="predicted"/>
<dbReference type="InterPro" id="IPR011701">
    <property type="entry name" value="MFS"/>
</dbReference>
<dbReference type="SUPFAM" id="SSF103473">
    <property type="entry name" value="MFS general substrate transporter"/>
    <property type="match status" value="1"/>
</dbReference>
<feature type="transmembrane region" description="Helical" evidence="6">
    <location>
        <begin position="25"/>
        <end position="43"/>
    </location>
</feature>
<dbReference type="InterPro" id="IPR020846">
    <property type="entry name" value="MFS_dom"/>
</dbReference>
<evidence type="ECO:0000256" key="6">
    <source>
        <dbReference type="SAM" id="Phobius"/>
    </source>
</evidence>
<evidence type="ECO:0000256" key="4">
    <source>
        <dbReference type="ARBA" id="ARBA00022989"/>
    </source>
</evidence>
<evidence type="ECO:0000256" key="3">
    <source>
        <dbReference type="ARBA" id="ARBA00022692"/>
    </source>
</evidence>
<keyword evidence="5 6" id="KW-0472">Membrane</keyword>
<name>A0A6J7MY21_9ZZZZ</name>
<dbReference type="GO" id="GO:0016020">
    <property type="term" value="C:membrane"/>
    <property type="evidence" value="ECO:0007669"/>
    <property type="project" value="UniProtKB-SubCell"/>
</dbReference>
<evidence type="ECO:0000313" key="8">
    <source>
        <dbReference type="EMBL" id="CAB4986100.1"/>
    </source>
</evidence>
<dbReference type="GO" id="GO:0022857">
    <property type="term" value="F:transmembrane transporter activity"/>
    <property type="evidence" value="ECO:0007669"/>
    <property type="project" value="InterPro"/>
</dbReference>
<dbReference type="AlphaFoldDB" id="A0A6J7MY21"/>
<protein>
    <submittedName>
        <fullName evidence="8">Unannotated protein</fullName>
    </submittedName>
</protein>
<feature type="transmembrane region" description="Helical" evidence="6">
    <location>
        <begin position="238"/>
        <end position="258"/>
    </location>
</feature>
<accession>A0A6J7MY21</accession>
<dbReference type="Gene3D" id="1.20.1250.20">
    <property type="entry name" value="MFS general substrate transporter like domains"/>
    <property type="match status" value="1"/>
</dbReference>
<reference evidence="8" key="1">
    <citation type="submission" date="2020-05" db="EMBL/GenBank/DDBJ databases">
        <authorList>
            <person name="Chiriac C."/>
            <person name="Salcher M."/>
            <person name="Ghai R."/>
            <person name="Kavagutti S V."/>
        </authorList>
    </citation>
    <scope>NUCLEOTIDE SEQUENCE</scope>
</reference>
<dbReference type="EMBL" id="CAFBOM010000105">
    <property type="protein sequence ID" value="CAB4986100.1"/>
    <property type="molecule type" value="Genomic_DNA"/>
</dbReference>
<keyword evidence="2" id="KW-0813">Transport</keyword>
<evidence type="ECO:0000259" key="7">
    <source>
        <dbReference type="PROSITE" id="PS50850"/>
    </source>
</evidence>
<dbReference type="PANTHER" id="PTHR42718">
    <property type="entry name" value="MAJOR FACILITATOR SUPERFAMILY MULTIDRUG TRANSPORTER MFSC"/>
    <property type="match status" value="1"/>
</dbReference>
<organism evidence="8">
    <name type="scientific">freshwater metagenome</name>
    <dbReference type="NCBI Taxonomy" id="449393"/>
    <lineage>
        <taxon>unclassified sequences</taxon>
        <taxon>metagenomes</taxon>
        <taxon>ecological metagenomes</taxon>
    </lineage>
</organism>
<feature type="transmembrane region" description="Helical" evidence="6">
    <location>
        <begin position="97"/>
        <end position="116"/>
    </location>
</feature>
<evidence type="ECO:0000256" key="2">
    <source>
        <dbReference type="ARBA" id="ARBA00022448"/>
    </source>
</evidence>
<feature type="transmembrane region" description="Helical" evidence="6">
    <location>
        <begin position="199"/>
        <end position="218"/>
    </location>
</feature>
<dbReference type="PANTHER" id="PTHR42718:SF9">
    <property type="entry name" value="MAJOR FACILITATOR SUPERFAMILY MULTIDRUG TRANSPORTER MFSC"/>
    <property type="match status" value="1"/>
</dbReference>
<feature type="transmembrane region" description="Helical" evidence="6">
    <location>
        <begin position="153"/>
        <end position="178"/>
    </location>
</feature>
<sequence>MAIAVAIIALTLGLAEGPTRGWTSAGVLLLIAVGVAAGIVAFATERRATSPLVPAALFRDRGYLTGTAAITISYASAGATVFAIPIVLFMGDGMNPIATGAIMLSYGVWWLVLPPFTGRLADRVSPTGMLVAGFAFGLVGCLLASVVPSLQGILGACLSLALLGIGMAFVVPTANRIAMLNIDASLRGEASGVNMTSRLLGDLLGIAIVGTLIASSLGQRIPNVGESIDVGSLATGLQAIWTPVGVLMALGLVVSAWGSRGSRPQPS</sequence>
<feature type="domain" description="Major facilitator superfamily (MFS) profile" evidence="7">
    <location>
        <begin position="31"/>
        <end position="267"/>
    </location>
</feature>
<keyword evidence="3 6" id="KW-0812">Transmembrane</keyword>
<dbReference type="InterPro" id="IPR036259">
    <property type="entry name" value="MFS_trans_sf"/>
</dbReference>
<gene>
    <name evidence="8" type="ORF">UFOPK3957_00739</name>
</gene>
<comment type="subcellular location">
    <subcellularLocation>
        <location evidence="1">Membrane</location>
        <topology evidence="1">Multi-pass membrane protein</topology>
    </subcellularLocation>
</comment>